<feature type="compositionally biased region" description="Low complexity" evidence="15">
    <location>
        <begin position="74"/>
        <end position="87"/>
    </location>
</feature>
<evidence type="ECO:0000256" key="10">
    <source>
        <dbReference type="ARBA" id="ARBA00022833"/>
    </source>
</evidence>
<protein>
    <recommendedName>
        <fullName evidence="14">Protein with SprT-like domain at the N terminus</fullName>
    </recommendedName>
</protein>
<evidence type="ECO:0000256" key="15">
    <source>
        <dbReference type="SAM" id="MobiDB-lite"/>
    </source>
</evidence>
<name>A0A9N9THX7_PHYSR</name>
<dbReference type="Pfam" id="PF10263">
    <property type="entry name" value="SprT-like"/>
    <property type="match status" value="1"/>
</dbReference>
<accession>A0A9N9THX7</accession>
<feature type="domain" description="UBZ4-type" evidence="17">
    <location>
        <begin position="426"/>
        <end position="449"/>
    </location>
</feature>
<evidence type="ECO:0000256" key="14">
    <source>
        <dbReference type="ARBA" id="ARBA00030396"/>
    </source>
</evidence>
<evidence type="ECO:0000313" key="18">
    <source>
        <dbReference type="EMBL" id="CAG9858902.1"/>
    </source>
</evidence>
<evidence type="ECO:0000256" key="8">
    <source>
        <dbReference type="ARBA" id="ARBA00022771"/>
    </source>
</evidence>
<evidence type="ECO:0000313" key="19">
    <source>
        <dbReference type="Proteomes" id="UP001153712"/>
    </source>
</evidence>
<keyword evidence="6" id="KW-0479">Metal-binding</keyword>
<feature type="compositionally biased region" description="Polar residues" evidence="15">
    <location>
        <begin position="371"/>
        <end position="380"/>
    </location>
</feature>
<keyword evidence="12" id="KW-0234">DNA repair</keyword>
<evidence type="ECO:0000256" key="12">
    <source>
        <dbReference type="ARBA" id="ARBA00023204"/>
    </source>
</evidence>
<evidence type="ECO:0000256" key="6">
    <source>
        <dbReference type="ARBA" id="ARBA00022723"/>
    </source>
</evidence>
<evidence type="ECO:0000256" key="2">
    <source>
        <dbReference type="ARBA" id="ARBA00004286"/>
    </source>
</evidence>
<dbReference type="EMBL" id="OU900095">
    <property type="protein sequence ID" value="CAG9858902.1"/>
    <property type="molecule type" value="Genomic_DNA"/>
</dbReference>
<evidence type="ECO:0000256" key="13">
    <source>
        <dbReference type="ARBA" id="ARBA00023242"/>
    </source>
</evidence>
<evidence type="ECO:0000259" key="17">
    <source>
        <dbReference type="SMART" id="SM00734"/>
    </source>
</evidence>
<dbReference type="GO" id="GO:0003697">
    <property type="term" value="F:single-stranded DNA binding"/>
    <property type="evidence" value="ECO:0007669"/>
    <property type="project" value="InterPro"/>
</dbReference>
<keyword evidence="4" id="KW-0158">Chromosome</keyword>
<evidence type="ECO:0000256" key="4">
    <source>
        <dbReference type="ARBA" id="ARBA00022454"/>
    </source>
</evidence>
<dbReference type="GO" id="GO:0006281">
    <property type="term" value="P:DNA repair"/>
    <property type="evidence" value="ECO:0007669"/>
    <property type="project" value="UniProtKB-KW"/>
</dbReference>
<evidence type="ECO:0000256" key="5">
    <source>
        <dbReference type="ARBA" id="ARBA00022670"/>
    </source>
</evidence>
<dbReference type="InterPro" id="IPR006642">
    <property type="entry name" value="Rad18_UBZ4"/>
</dbReference>
<dbReference type="Gene3D" id="3.30.160.60">
    <property type="entry name" value="Classic Zinc Finger"/>
    <property type="match status" value="1"/>
</dbReference>
<evidence type="ECO:0000256" key="7">
    <source>
        <dbReference type="ARBA" id="ARBA00022763"/>
    </source>
</evidence>
<dbReference type="GO" id="GO:0005634">
    <property type="term" value="C:nucleus"/>
    <property type="evidence" value="ECO:0007669"/>
    <property type="project" value="UniProtKB-SubCell"/>
</dbReference>
<gene>
    <name evidence="18" type="ORF">PHYEVI_LOCUS5289</name>
</gene>
<evidence type="ECO:0000256" key="9">
    <source>
        <dbReference type="ARBA" id="ARBA00022801"/>
    </source>
</evidence>
<feature type="compositionally biased region" description="Polar residues" evidence="15">
    <location>
        <begin position="343"/>
        <end position="364"/>
    </location>
</feature>
<keyword evidence="9" id="KW-0378">Hydrolase</keyword>
<evidence type="ECO:0000259" key="16">
    <source>
        <dbReference type="SMART" id="SM00731"/>
    </source>
</evidence>
<dbReference type="InterPro" id="IPR006640">
    <property type="entry name" value="SprT-like_domain"/>
</dbReference>
<dbReference type="GO" id="GO:0005694">
    <property type="term" value="C:chromosome"/>
    <property type="evidence" value="ECO:0007669"/>
    <property type="project" value="UniProtKB-SubCell"/>
</dbReference>
<dbReference type="Pfam" id="PF22934">
    <property type="entry name" value="SPRTN_ZBD"/>
    <property type="match status" value="1"/>
</dbReference>
<evidence type="ECO:0000256" key="3">
    <source>
        <dbReference type="ARBA" id="ARBA00010724"/>
    </source>
</evidence>
<keyword evidence="19" id="KW-1185">Reference proteome</keyword>
<dbReference type="SMART" id="SM00731">
    <property type="entry name" value="SprT"/>
    <property type="match status" value="1"/>
</dbReference>
<keyword evidence="13" id="KW-0539">Nucleus</keyword>
<dbReference type="AlphaFoldDB" id="A0A9N9THX7"/>
<evidence type="ECO:0000256" key="11">
    <source>
        <dbReference type="ARBA" id="ARBA00023049"/>
    </source>
</evidence>
<dbReference type="SMART" id="SM00734">
    <property type="entry name" value="ZnF_Rad18"/>
    <property type="match status" value="2"/>
</dbReference>
<keyword evidence="5" id="KW-0645">Protease</keyword>
<proteinExistence type="inferred from homology"/>
<dbReference type="Proteomes" id="UP001153712">
    <property type="component" value="Chromosome 2"/>
</dbReference>
<dbReference type="GO" id="GO:0008270">
    <property type="term" value="F:zinc ion binding"/>
    <property type="evidence" value="ECO:0007669"/>
    <property type="project" value="UniProtKB-KW"/>
</dbReference>
<comment type="similarity">
    <text evidence="3">Belongs to the Spartan family.</text>
</comment>
<dbReference type="PANTHER" id="PTHR21220:SF0">
    <property type="entry name" value="DNA-DEPENDENT METALLOPROTEASE SPRTN"/>
    <property type="match status" value="1"/>
</dbReference>
<comment type="subcellular location">
    <subcellularLocation>
        <location evidence="2">Chromosome</location>
    </subcellularLocation>
    <subcellularLocation>
        <location evidence="1">Nucleus</location>
    </subcellularLocation>
</comment>
<dbReference type="GO" id="GO:0031593">
    <property type="term" value="F:polyubiquitin modification-dependent protein binding"/>
    <property type="evidence" value="ECO:0007669"/>
    <property type="project" value="TreeGrafter"/>
</dbReference>
<dbReference type="InterPro" id="IPR044245">
    <property type="entry name" value="Spartan"/>
</dbReference>
<keyword evidence="7" id="KW-0227">DNA damage</keyword>
<feature type="domain" description="SprT-like" evidence="16">
    <location>
        <begin position="100"/>
        <end position="269"/>
    </location>
</feature>
<sequence length="514" mass="58344">MSEIDYQLALLLQHKYDQERRDCEVAKALQETFENEQKTQQEPNLNDSSIARSLQEQFEKEIDEQQPNHNLVYSNTSSKTSDNTSASLTDPSWEVVDPTPDIHNLFVAFSERFFWNRLGSVTVGWSKRMTSCAGVCTYRGRGGMCTIALSEPLLKLRPRKDLVETLLHEMIHAYLFVTHNNRDRDGHGPEFQKHMCRINQEAGTNITIYHSFHDEVRLYQQHWWRCSGPCQNWKPYFGTVRRVMNRAPGPNDKWWAEHARNCGGQFVKIKEPEKSVKKPVEVKKNLPDIRKYFNTSNNSTTVPHSSTTVNKTPSTSSNIVGFSDINRKNNTFIRNSSSTVVINKTSKGGPKSNLNKTSKPSAIQVQDKIKSTPSTDNNPDYSVVRNHWASKYSTNNSGNSASSNHPQCAADEVSIRPGKRVKTSTYANCPCCGVEVDELLMNQHLDECLNSVSWEKEDEPLCEETHCDNLGSTVKCLVCDKNISKSDLKKHLDLCVNLSNIFDVDNEPVETGNY</sequence>
<keyword evidence="8" id="KW-0863">Zinc-finger</keyword>
<evidence type="ECO:0000256" key="1">
    <source>
        <dbReference type="ARBA" id="ARBA00004123"/>
    </source>
</evidence>
<feature type="region of interest" description="Disordered" evidence="15">
    <location>
        <begin position="64"/>
        <end position="92"/>
    </location>
</feature>
<keyword evidence="11" id="KW-0482">Metalloprotease</keyword>
<dbReference type="PANTHER" id="PTHR21220">
    <property type="entry name" value="DNA-DEPENDENT METALLOPROTEASE SPRTN"/>
    <property type="match status" value="1"/>
</dbReference>
<dbReference type="InterPro" id="IPR055220">
    <property type="entry name" value="SPRTN_ZBD"/>
</dbReference>
<feature type="region of interest" description="Disordered" evidence="15">
    <location>
        <begin position="343"/>
        <end position="380"/>
    </location>
</feature>
<feature type="region of interest" description="Disordered" evidence="15">
    <location>
        <begin position="295"/>
        <end position="314"/>
    </location>
</feature>
<feature type="domain" description="UBZ4-type" evidence="17">
    <location>
        <begin position="473"/>
        <end position="496"/>
    </location>
</feature>
<dbReference type="GO" id="GO:0006508">
    <property type="term" value="P:proteolysis"/>
    <property type="evidence" value="ECO:0007669"/>
    <property type="project" value="UniProtKB-KW"/>
</dbReference>
<reference evidence="18" key="1">
    <citation type="submission" date="2022-01" db="EMBL/GenBank/DDBJ databases">
        <authorList>
            <person name="King R."/>
        </authorList>
    </citation>
    <scope>NUCLEOTIDE SEQUENCE</scope>
</reference>
<dbReference type="GO" id="GO:0004222">
    <property type="term" value="F:metalloendopeptidase activity"/>
    <property type="evidence" value="ECO:0007669"/>
    <property type="project" value="InterPro"/>
</dbReference>
<dbReference type="OrthoDB" id="5236983at2759"/>
<organism evidence="18 19">
    <name type="scientific">Phyllotreta striolata</name>
    <name type="common">Striped flea beetle</name>
    <name type="synonym">Crioceris striolata</name>
    <dbReference type="NCBI Taxonomy" id="444603"/>
    <lineage>
        <taxon>Eukaryota</taxon>
        <taxon>Metazoa</taxon>
        <taxon>Ecdysozoa</taxon>
        <taxon>Arthropoda</taxon>
        <taxon>Hexapoda</taxon>
        <taxon>Insecta</taxon>
        <taxon>Pterygota</taxon>
        <taxon>Neoptera</taxon>
        <taxon>Endopterygota</taxon>
        <taxon>Coleoptera</taxon>
        <taxon>Polyphaga</taxon>
        <taxon>Cucujiformia</taxon>
        <taxon>Chrysomeloidea</taxon>
        <taxon>Chrysomelidae</taxon>
        <taxon>Galerucinae</taxon>
        <taxon>Alticini</taxon>
        <taxon>Phyllotreta</taxon>
    </lineage>
</organism>
<keyword evidence="10" id="KW-0862">Zinc</keyword>